<dbReference type="GO" id="GO:0030479">
    <property type="term" value="C:actin cortical patch"/>
    <property type="evidence" value="ECO:0007669"/>
    <property type="project" value="TreeGrafter"/>
</dbReference>
<comment type="caution">
    <text evidence="9">The sequence shown here is derived from an EMBL/GenBank/DDBJ whole genome shotgun (WGS) entry which is preliminary data.</text>
</comment>
<evidence type="ECO:0000256" key="3">
    <source>
        <dbReference type="ARBA" id="ARBA00022490"/>
    </source>
</evidence>
<dbReference type="GO" id="GO:0006897">
    <property type="term" value="P:endocytosis"/>
    <property type="evidence" value="ECO:0007669"/>
    <property type="project" value="InterPro"/>
</dbReference>
<dbReference type="Pfam" id="PF01608">
    <property type="entry name" value="I_LWEQ"/>
    <property type="match status" value="1"/>
</dbReference>
<keyword evidence="5" id="KW-0175">Coiled coil</keyword>
<dbReference type="Gene3D" id="1.25.40.90">
    <property type="match status" value="1"/>
</dbReference>
<feature type="coiled-coil region" evidence="5">
    <location>
        <begin position="1545"/>
        <end position="1581"/>
    </location>
</feature>
<dbReference type="GO" id="GO:0030136">
    <property type="term" value="C:clathrin-coated vesicle"/>
    <property type="evidence" value="ECO:0007669"/>
    <property type="project" value="TreeGrafter"/>
</dbReference>
<comment type="similarity">
    <text evidence="2">Belongs to the SLA2 family.</text>
</comment>
<dbReference type="SUPFAM" id="SSF109885">
    <property type="entry name" value="I/LWEQ domain"/>
    <property type="match status" value="1"/>
</dbReference>
<dbReference type="FunFam" id="1.25.40.90:FF:000021">
    <property type="entry name" value="Cytoskeleton assembly control protein Sla2"/>
    <property type="match status" value="1"/>
</dbReference>
<evidence type="ECO:0000256" key="2">
    <source>
        <dbReference type="ARBA" id="ARBA00010135"/>
    </source>
</evidence>
<feature type="compositionally biased region" description="Basic and acidic residues" evidence="6">
    <location>
        <begin position="168"/>
        <end position="177"/>
    </location>
</feature>
<evidence type="ECO:0000256" key="5">
    <source>
        <dbReference type="SAM" id="Coils"/>
    </source>
</evidence>
<dbReference type="SUPFAM" id="SSF48464">
    <property type="entry name" value="ENTH/VHS domain"/>
    <property type="match status" value="1"/>
</dbReference>
<feature type="domain" description="ENTH" evidence="7">
    <location>
        <begin position="542"/>
        <end position="672"/>
    </location>
</feature>
<dbReference type="GO" id="GO:0007015">
    <property type="term" value="P:actin filament organization"/>
    <property type="evidence" value="ECO:0007669"/>
    <property type="project" value="TreeGrafter"/>
</dbReference>
<dbReference type="Gene3D" id="1.20.1410.10">
    <property type="entry name" value="I/LWEQ domain"/>
    <property type="match status" value="1"/>
</dbReference>
<dbReference type="PANTHER" id="PTHR10407:SF15">
    <property type="entry name" value="HUNTINGTIN INTERACTING PROTEIN 1"/>
    <property type="match status" value="1"/>
</dbReference>
<dbReference type="InterPro" id="IPR013809">
    <property type="entry name" value="ENTH"/>
</dbReference>
<dbReference type="InterPro" id="IPR035964">
    <property type="entry name" value="I/LWEQ_dom_sf"/>
</dbReference>
<evidence type="ECO:0000259" key="7">
    <source>
        <dbReference type="PROSITE" id="PS50942"/>
    </source>
</evidence>
<evidence type="ECO:0000259" key="8">
    <source>
        <dbReference type="PROSITE" id="PS50945"/>
    </source>
</evidence>
<dbReference type="Pfam" id="PF11708">
    <property type="entry name" value="Slu7"/>
    <property type="match status" value="1"/>
</dbReference>
<accession>A0A9P4LNQ4</accession>
<evidence type="ECO:0000256" key="1">
    <source>
        <dbReference type="ARBA" id="ARBA00004496"/>
    </source>
</evidence>
<protein>
    <submittedName>
        <fullName evidence="9">ANTH-domain-containing protein</fullName>
    </submittedName>
</protein>
<feature type="domain" description="I/LWEQ" evidence="8">
    <location>
        <begin position="1343"/>
        <end position="1586"/>
    </location>
</feature>
<feature type="region of interest" description="Disordered" evidence="6">
    <location>
        <begin position="813"/>
        <end position="868"/>
    </location>
</feature>
<dbReference type="GO" id="GO:0048268">
    <property type="term" value="P:clathrin coat assembly"/>
    <property type="evidence" value="ECO:0007669"/>
    <property type="project" value="TreeGrafter"/>
</dbReference>
<name>A0A9P4LNQ4_9PLEO</name>
<dbReference type="InterPro" id="IPR002558">
    <property type="entry name" value="ILWEQ_dom"/>
</dbReference>
<proteinExistence type="inferred from homology"/>
<keyword evidence="10" id="KW-1185">Reference proteome</keyword>
<dbReference type="GO" id="GO:0035615">
    <property type="term" value="F:clathrin adaptor activity"/>
    <property type="evidence" value="ECO:0007669"/>
    <property type="project" value="TreeGrafter"/>
</dbReference>
<feature type="compositionally biased region" description="Basic and acidic residues" evidence="6">
    <location>
        <begin position="149"/>
        <end position="158"/>
    </location>
</feature>
<evidence type="ECO:0000313" key="10">
    <source>
        <dbReference type="Proteomes" id="UP000799777"/>
    </source>
</evidence>
<keyword evidence="4" id="KW-0009">Actin-binding</keyword>
<dbReference type="InterPro" id="IPR011417">
    <property type="entry name" value="ANTH_dom"/>
</dbReference>
<dbReference type="EMBL" id="ML978174">
    <property type="protein sequence ID" value="KAF2032253.1"/>
    <property type="molecule type" value="Genomic_DNA"/>
</dbReference>
<feature type="coiled-coil region" evidence="5">
    <location>
        <begin position="1013"/>
        <end position="1115"/>
    </location>
</feature>
<organism evidence="9 10">
    <name type="scientific">Setomelanomma holmii</name>
    <dbReference type="NCBI Taxonomy" id="210430"/>
    <lineage>
        <taxon>Eukaryota</taxon>
        <taxon>Fungi</taxon>
        <taxon>Dikarya</taxon>
        <taxon>Ascomycota</taxon>
        <taxon>Pezizomycotina</taxon>
        <taxon>Dothideomycetes</taxon>
        <taxon>Pleosporomycetidae</taxon>
        <taxon>Pleosporales</taxon>
        <taxon>Pleosporineae</taxon>
        <taxon>Phaeosphaeriaceae</taxon>
        <taxon>Setomelanomma</taxon>
    </lineage>
</organism>
<dbReference type="InterPro" id="IPR008942">
    <property type="entry name" value="ENTH_VHS"/>
</dbReference>
<dbReference type="SMART" id="SM00307">
    <property type="entry name" value="ILWEQ"/>
    <property type="match status" value="1"/>
</dbReference>
<dbReference type="FunFam" id="1.20.1410.10:FF:000004">
    <property type="entry name" value="Cytoskeleton assembly control protein Sla2"/>
    <property type="match status" value="1"/>
</dbReference>
<dbReference type="PROSITE" id="PS50945">
    <property type="entry name" value="I_LWEQ"/>
    <property type="match status" value="1"/>
</dbReference>
<dbReference type="PROSITE" id="PS50942">
    <property type="entry name" value="ENTH"/>
    <property type="match status" value="1"/>
</dbReference>
<sequence length="1586" mass="180308">MPPQPKKPDVTAAAKERNEYIPSFISKKPFYAIDETGGENDYLEHQRLQKQEQDSKWYDRGKKISPAATKYRKGACENCGAMTHKKKDCLSRPRKASAKFTGRNIEADEVIEDVQLGFDAKRDRWNGYDASNFEEVIDEYKALEEIRKQAKEEQKGEDKSDEEDEGDKYDAETDMGRKQATSTRNLRLREDTAKYLLNLDLDSAKYDPKTRSMVDSGVTSDNASKLVAEEGFMRASGDAAEFEKAQRYAWETQERGDKNKLHLQANPTSGEIMRKKELKEADEQKAAKAKALAEKYGTQQNFTDDKLRKLAVTENERYVEYDERGRIKGAPKVKAKSKYPEDVLLNNHTSVWGSWWSSFQWGFACCHSTVKNSYCTGEAGKEAFELADRMRTGADLDEVPKAIAWQEEEALQEHVPNAPDCAEKAKQDAASRKRTIEQMTDGITEEEMEEYRRKRTMAADPMAAYVSKGSKTFSSVERTHQGSRRGRTAPFALLHFPPLHHGRQLIAATIARAPRVALYGRARQQRPGCWATTAAMSSRNVDMGKQESELAQHIRKATSIEEVSPKRKHVRACIVYTWDHKNSQSFWSGMKVQPILADEVQTFKALITVHKVLQEGHPIVLKEAQSNTSWLESLSRGTAGGEGMRGYAPLISEYIYYLMAKLAFHRQHPEFNGTFEYEEYISLKSINDPNEGYETISDLMTLQDQIDAFQKLIFSHFRSGANNECRIAALVPLVQESYGIYKFITSMLRAMHTTLGDDEALSPLRGRYDAQHYRLVKFYYECSNLRYLTSLITVPKLPQEPPNLLAEDENAPALPARPRNEKPEEPPPAPRAPSVDPEPINEFWKNDQRRQQEEFDAEQRRLQQQWEDAQRQQQEAQLRAQREFEEQQRLQAEQARMAQEQLMRDQYQQQTQGRLAELERENLNARNQYERDQLMLQQYDARMKALEGELAQMTQNYQQQIGSKDDQVRALQEQLNTWRSKYESLAKLYSQLRHEHLQLLQKFKAVQLKANSAQEAIDARDRLQRELKTKNLELADMIRERDRAFMEKDRTTGGHRDELEKVKRELRAALDRADNSERGKGSELSAMLARHNREIADLEEALRNKTRQIDEMHMKYREGDSDLERQLRDKEEELEIFRAGMDQTLLELNELKLNANANDNVLDGHLDTLIQDSLQKINDIIDSVLQAGVQRVDDALYELDSSMQAGNQNATGAYVLSQIEKASTCTMEFSTAFNNFVADGPNAKHAEVINAVNSFSGAIVDVLVNTKGLTRFASDENKADQLINGARASATSTIRFFRNVQSVRMYDLDAEQKINVVINNSTEVVRNLQSLSKLADAFAPKSKITNASGDLGDLVDNELSKAANAIEAATERLSKLKNKPRDQYSTYELKIHDSILEAAIAVTNAIAQLIKAATASQQEIVREGRGSMSKTQFYKKHNRWTEGLISAAKAVATSTNMLIETADGVISGRNSPEQLIVASNDVAASTAQLVAASRVKASFMSKTQDRLETASKAVTAACRSLVRQVQEIIAQKNRDSGDNVDYSKLSDHEFKVQQMEQQVEILQLENQLSQARVRLGEMRKLSYLEE</sequence>
<dbReference type="GO" id="GO:0051015">
    <property type="term" value="F:actin filament binding"/>
    <property type="evidence" value="ECO:0007669"/>
    <property type="project" value="TreeGrafter"/>
</dbReference>
<keyword evidence="3" id="KW-0963">Cytoplasm</keyword>
<dbReference type="PANTHER" id="PTHR10407">
    <property type="entry name" value="HUNTINGTIN INTERACTING PROTEIN 1"/>
    <property type="match status" value="1"/>
</dbReference>
<dbReference type="SMART" id="SM00273">
    <property type="entry name" value="ENTH"/>
    <property type="match status" value="1"/>
</dbReference>
<evidence type="ECO:0000313" key="9">
    <source>
        <dbReference type="EMBL" id="KAF2032253.1"/>
    </source>
</evidence>
<reference evidence="9" key="1">
    <citation type="journal article" date="2020" name="Stud. Mycol.">
        <title>101 Dothideomycetes genomes: a test case for predicting lifestyles and emergence of pathogens.</title>
        <authorList>
            <person name="Haridas S."/>
            <person name="Albert R."/>
            <person name="Binder M."/>
            <person name="Bloem J."/>
            <person name="Labutti K."/>
            <person name="Salamov A."/>
            <person name="Andreopoulos B."/>
            <person name="Baker S."/>
            <person name="Barry K."/>
            <person name="Bills G."/>
            <person name="Bluhm B."/>
            <person name="Cannon C."/>
            <person name="Castanera R."/>
            <person name="Culley D."/>
            <person name="Daum C."/>
            <person name="Ezra D."/>
            <person name="Gonzalez J."/>
            <person name="Henrissat B."/>
            <person name="Kuo A."/>
            <person name="Liang C."/>
            <person name="Lipzen A."/>
            <person name="Lutzoni F."/>
            <person name="Magnuson J."/>
            <person name="Mondo S."/>
            <person name="Nolan M."/>
            <person name="Ohm R."/>
            <person name="Pangilinan J."/>
            <person name="Park H.-J."/>
            <person name="Ramirez L."/>
            <person name="Alfaro M."/>
            <person name="Sun H."/>
            <person name="Tritt A."/>
            <person name="Yoshinaga Y."/>
            <person name="Zwiers L.-H."/>
            <person name="Turgeon B."/>
            <person name="Goodwin S."/>
            <person name="Spatafora J."/>
            <person name="Crous P."/>
            <person name="Grigoriev I."/>
        </authorList>
    </citation>
    <scope>NUCLEOTIDE SEQUENCE</scope>
    <source>
        <strain evidence="9">CBS 110217</strain>
    </source>
</reference>
<gene>
    <name evidence="9" type="ORF">EK21DRAFT_99127</name>
</gene>
<dbReference type="GO" id="GO:0043325">
    <property type="term" value="F:phosphatidylinositol-3,4-bisphosphate binding"/>
    <property type="evidence" value="ECO:0007669"/>
    <property type="project" value="TreeGrafter"/>
</dbReference>
<dbReference type="GO" id="GO:0032051">
    <property type="term" value="F:clathrin light chain binding"/>
    <property type="evidence" value="ECO:0007669"/>
    <property type="project" value="TreeGrafter"/>
</dbReference>
<dbReference type="GO" id="GO:0080025">
    <property type="term" value="F:phosphatidylinositol-3,5-bisphosphate binding"/>
    <property type="evidence" value="ECO:0007669"/>
    <property type="project" value="TreeGrafter"/>
</dbReference>
<dbReference type="Proteomes" id="UP000799777">
    <property type="component" value="Unassembled WGS sequence"/>
</dbReference>
<evidence type="ECO:0000256" key="6">
    <source>
        <dbReference type="SAM" id="MobiDB-lite"/>
    </source>
</evidence>
<evidence type="ECO:0000256" key="4">
    <source>
        <dbReference type="ARBA" id="ARBA00023203"/>
    </source>
</evidence>
<dbReference type="CDD" id="cd17007">
    <property type="entry name" value="ANTH_N_Sla2p"/>
    <property type="match status" value="1"/>
</dbReference>
<feature type="region of interest" description="Disordered" evidence="6">
    <location>
        <begin position="149"/>
        <end position="183"/>
    </location>
</feature>
<dbReference type="OrthoDB" id="10262320at2759"/>
<dbReference type="InterPro" id="IPR021715">
    <property type="entry name" value="Slu7_dom"/>
</dbReference>
<comment type="subcellular location">
    <subcellularLocation>
        <location evidence="1">Cytoplasm</location>
    </subcellularLocation>
</comment>
<dbReference type="InterPro" id="IPR030224">
    <property type="entry name" value="Sla2_fam"/>
</dbReference>
<dbReference type="Pfam" id="PF07651">
    <property type="entry name" value="ANTH"/>
    <property type="match status" value="1"/>
</dbReference>
<feature type="compositionally biased region" description="Basic and acidic residues" evidence="6">
    <location>
        <begin position="844"/>
        <end position="861"/>
    </location>
</feature>